<evidence type="ECO:0000256" key="5">
    <source>
        <dbReference type="SAM" id="SignalP"/>
    </source>
</evidence>
<dbReference type="InterPro" id="IPR014001">
    <property type="entry name" value="Helicase_ATP-bd"/>
</dbReference>
<dbReference type="InterPro" id="IPR050628">
    <property type="entry name" value="SNF2_RAD54_helicase_TF"/>
</dbReference>
<dbReference type="PANTHER" id="PTHR45626:SF51">
    <property type="entry name" value="SNF2-RELATED DOMAIN-CONTAINING PROTEIN"/>
    <property type="match status" value="1"/>
</dbReference>
<dbReference type="GO" id="GO:0005634">
    <property type="term" value="C:nucleus"/>
    <property type="evidence" value="ECO:0007669"/>
    <property type="project" value="TreeGrafter"/>
</dbReference>
<keyword evidence="3" id="KW-0067">ATP-binding</keyword>
<gene>
    <name evidence="7" type="ORF">MYCIT1_LOCUS5876</name>
</gene>
<sequence length="1201" mass="134176">MQSDPWHPSHYLAFGTLVLPLANPSVSASNLQNQEREHDEEDWRVLAPDSVYTHLADSPDEPLKRSLQFLILHRFAHAACLSPSPDLMYIRVYLVPYDLAGAAGALRARRQSDLGKSRRFLDGLLPALSRDPRCWLGRGPHVPQPCEPGRTLSELYEQLPSPAATLSAASTPATRRLLDFSDALESDIGIRSRLHLYQRRSVAAMVQRETDPRNVPNPLFVPVTGTDGQEFWYQPGTMEVLRERSMEAPCRGGILCEELGTGKTVMILALISCTRNQISSPEPAIMDTRPVLTPLALRHFPSGPFAEARDRLDEQPAMDHGVPSLVELLLHSLATRPVDFVPPRRRARHDALREAVDSLEHYTGPRRDNLPFYLESPSSEPIDEEREGQKRAVANSPKRPRVLYLTSATLIIVPPNLLLQWKRECSVHCDDSLRLCVLKNGDAMPPARVLASEYDIILMTYPRFTLEDKIGGPTREHTVAPLCQCPEYDNVRIPKCTCSPPAGVSPLSQIRWKRLVIDEGHVSATLDTVLTPFTSTLSVERRWIVTGTPTTNLLGLSLGRSSADADPEPDPLEEGVEDAVGRVWTDQDAQDLKKLGNMIAHFVGLPQLRANPRLMGTHVRDALFNRCKVPGKRGETRRPPRAGATDVLMQLMAAVMIRHRISDVEEEIRLPPVSQDLVLLDLEPVQVKSYNALQAVVAINAVTSEREGLDYFFHQKNTKHLQEVIQNFSQVMFWSVDENLYNAAEIMQQDYVSKFQDKLAERPDDAKLLRDAVDSLLSDMFAELMIFDPISPSSHAWSDTLWRAIQQDPNVPFRVHGLDPALFAAWTRTPSAEGFMHSDRIQGLRALVLERPLTSADALVERAGDDARRRKALEREMQRGTKKRKKGEKGAGPSVAAADPRAVQKGLEIEAAIESLDDAQLVDAANEPQYASALVAQSLIAHTRLGSTGSSKLNYIINEVLEHSPREKILIFSESVLSLAHIADALELVGIEFLRFTTAVSARVREQFVRGFETMGKYRVFLMELKHGARGLNLTSASRVIFCEPVWQADVESQAIKRCHRIGQTRPITVKTLAIRGTSEEEMARRRAELKAGKGKTPRLIDEVGMRTFIANPKFLTHRPTELVAFDHPLVRIPPPEAPALSRTTRTSVEEASASPRKVAFAQESPPKKRVRVASPPGEEDEGKRRRVGFEDVRTRVRFVD</sequence>
<feature type="region of interest" description="Disordered" evidence="4">
    <location>
        <begin position="875"/>
        <end position="897"/>
    </location>
</feature>
<dbReference type="Pfam" id="PF00176">
    <property type="entry name" value="SNF2-rel_dom"/>
    <property type="match status" value="1"/>
</dbReference>
<dbReference type="PROSITE" id="PS51194">
    <property type="entry name" value="HELICASE_CTER"/>
    <property type="match status" value="1"/>
</dbReference>
<feature type="region of interest" description="Disordered" evidence="4">
    <location>
        <begin position="368"/>
        <end position="394"/>
    </location>
</feature>
<dbReference type="GO" id="GO:0016787">
    <property type="term" value="F:hydrolase activity"/>
    <property type="evidence" value="ECO:0007669"/>
    <property type="project" value="UniProtKB-KW"/>
</dbReference>
<keyword evidence="1" id="KW-0547">Nucleotide-binding</keyword>
<feature type="chain" id="PRO_5042270858" description="Helicase C-terminal domain-containing protein" evidence="5">
    <location>
        <begin position="29"/>
        <end position="1201"/>
    </location>
</feature>
<feature type="signal peptide" evidence="5">
    <location>
        <begin position="1"/>
        <end position="28"/>
    </location>
</feature>
<evidence type="ECO:0000313" key="8">
    <source>
        <dbReference type="Proteomes" id="UP001295794"/>
    </source>
</evidence>
<dbReference type="SMART" id="SM00487">
    <property type="entry name" value="DEXDc"/>
    <property type="match status" value="1"/>
</dbReference>
<reference evidence="7" key="1">
    <citation type="submission" date="2023-11" db="EMBL/GenBank/DDBJ databases">
        <authorList>
            <person name="De Vega J J."/>
            <person name="De Vega J J."/>
        </authorList>
    </citation>
    <scope>NUCLEOTIDE SEQUENCE</scope>
</reference>
<dbReference type="PANTHER" id="PTHR45626">
    <property type="entry name" value="TRANSCRIPTION TERMINATION FACTOR 2-RELATED"/>
    <property type="match status" value="1"/>
</dbReference>
<proteinExistence type="predicted"/>
<dbReference type="InterPro" id="IPR001650">
    <property type="entry name" value="Helicase_C-like"/>
</dbReference>
<dbReference type="SUPFAM" id="SSF52540">
    <property type="entry name" value="P-loop containing nucleoside triphosphate hydrolases"/>
    <property type="match status" value="2"/>
</dbReference>
<accession>A0AAD2Q1B4</accession>
<feature type="domain" description="Helicase C-terminal" evidence="6">
    <location>
        <begin position="952"/>
        <end position="1105"/>
    </location>
</feature>
<dbReference type="Pfam" id="PF00271">
    <property type="entry name" value="Helicase_C"/>
    <property type="match status" value="1"/>
</dbReference>
<dbReference type="GO" id="GO:0006281">
    <property type="term" value="P:DNA repair"/>
    <property type="evidence" value="ECO:0007669"/>
    <property type="project" value="TreeGrafter"/>
</dbReference>
<evidence type="ECO:0000256" key="2">
    <source>
        <dbReference type="ARBA" id="ARBA00022801"/>
    </source>
</evidence>
<dbReference type="EMBL" id="CAVNYO010000082">
    <property type="protein sequence ID" value="CAK5265118.1"/>
    <property type="molecule type" value="Genomic_DNA"/>
</dbReference>
<evidence type="ECO:0000313" key="7">
    <source>
        <dbReference type="EMBL" id="CAK5265118.1"/>
    </source>
</evidence>
<keyword evidence="2" id="KW-0378">Hydrolase</keyword>
<evidence type="ECO:0000259" key="6">
    <source>
        <dbReference type="PROSITE" id="PS51194"/>
    </source>
</evidence>
<comment type="caution">
    <text evidence="7">The sequence shown here is derived from an EMBL/GenBank/DDBJ whole genome shotgun (WGS) entry which is preliminary data.</text>
</comment>
<dbReference type="Gene3D" id="3.40.50.10810">
    <property type="entry name" value="Tandem AAA-ATPase domain"/>
    <property type="match status" value="1"/>
</dbReference>
<dbReference type="InterPro" id="IPR038718">
    <property type="entry name" value="SNF2-like_sf"/>
</dbReference>
<dbReference type="Gene3D" id="3.40.50.300">
    <property type="entry name" value="P-loop containing nucleotide triphosphate hydrolases"/>
    <property type="match status" value="1"/>
</dbReference>
<evidence type="ECO:0000256" key="4">
    <source>
        <dbReference type="SAM" id="MobiDB-lite"/>
    </source>
</evidence>
<organism evidence="7 8">
    <name type="scientific">Mycena citricolor</name>
    <dbReference type="NCBI Taxonomy" id="2018698"/>
    <lineage>
        <taxon>Eukaryota</taxon>
        <taxon>Fungi</taxon>
        <taxon>Dikarya</taxon>
        <taxon>Basidiomycota</taxon>
        <taxon>Agaricomycotina</taxon>
        <taxon>Agaricomycetes</taxon>
        <taxon>Agaricomycetidae</taxon>
        <taxon>Agaricales</taxon>
        <taxon>Marasmiineae</taxon>
        <taxon>Mycenaceae</taxon>
        <taxon>Mycena</taxon>
    </lineage>
</organism>
<dbReference type="Proteomes" id="UP001295794">
    <property type="component" value="Unassembled WGS sequence"/>
</dbReference>
<dbReference type="GO" id="GO:0005524">
    <property type="term" value="F:ATP binding"/>
    <property type="evidence" value="ECO:0007669"/>
    <property type="project" value="UniProtKB-KW"/>
</dbReference>
<dbReference type="InterPro" id="IPR000330">
    <property type="entry name" value="SNF2_N"/>
</dbReference>
<name>A0AAD2Q1B4_9AGAR</name>
<protein>
    <recommendedName>
        <fullName evidence="6">Helicase C-terminal domain-containing protein</fullName>
    </recommendedName>
</protein>
<keyword evidence="5" id="KW-0732">Signal</keyword>
<evidence type="ECO:0000256" key="1">
    <source>
        <dbReference type="ARBA" id="ARBA00022741"/>
    </source>
</evidence>
<dbReference type="CDD" id="cd18793">
    <property type="entry name" value="SF2_C_SNF"/>
    <property type="match status" value="1"/>
</dbReference>
<dbReference type="GO" id="GO:0008094">
    <property type="term" value="F:ATP-dependent activity, acting on DNA"/>
    <property type="evidence" value="ECO:0007669"/>
    <property type="project" value="TreeGrafter"/>
</dbReference>
<evidence type="ECO:0000256" key="3">
    <source>
        <dbReference type="ARBA" id="ARBA00022840"/>
    </source>
</evidence>
<dbReference type="InterPro" id="IPR049730">
    <property type="entry name" value="SNF2/RAD54-like_C"/>
</dbReference>
<dbReference type="AlphaFoldDB" id="A0AAD2Q1B4"/>
<dbReference type="InterPro" id="IPR027417">
    <property type="entry name" value="P-loop_NTPase"/>
</dbReference>
<feature type="region of interest" description="Disordered" evidence="4">
    <location>
        <begin position="1136"/>
        <end position="1188"/>
    </location>
</feature>
<keyword evidence="8" id="KW-1185">Reference proteome</keyword>